<proteinExistence type="predicted"/>
<dbReference type="PROSITE" id="PS50943">
    <property type="entry name" value="HTH_CROC1"/>
    <property type="match status" value="1"/>
</dbReference>
<evidence type="ECO:0000313" key="5">
    <source>
        <dbReference type="Proteomes" id="UP001057381"/>
    </source>
</evidence>
<dbReference type="EMBL" id="SCWC02000004">
    <property type="protein sequence ID" value="KAA1039332.1"/>
    <property type="molecule type" value="Genomic_DNA"/>
</dbReference>
<dbReference type="EMBL" id="CP073809">
    <property type="protein sequence ID" value="UTH13623.1"/>
    <property type="molecule type" value="Genomic_DNA"/>
</dbReference>
<protein>
    <submittedName>
        <fullName evidence="3">Helix-turn-helix transcriptional regulator</fullName>
    </submittedName>
</protein>
<dbReference type="AlphaFoldDB" id="A0A9Q9BL84"/>
<keyword evidence="4" id="KW-1185">Reference proteome</keyword>
<sequence length="81" mass="8976">MKERERMNELQTPDLKYSVHVCTLLGKLRVLAGYSIKEAADFAGLTDKELTDMESGHSAADDDLIDSLCQLYGVDTRKLAA</sequence>
<dbReference type="KEGG" id="mequ:KFV11_10430"/>
<evidence type="ECO:0000313" key="4">
    <source>
        <dbReference type="Proteomes" id="UP000295735"/>
    </source>
</evidence>
<gene>
    <name evidence="2" type="ORF">ERX35_007100</name>
    <name evidence="3" type="ORF">KFV11_10430</name>
</gene>
<dbReference type="Gene3D" id="1.10.260.40">
    <property type="entry name" value="lambda repressor-like DNA-binding domains"/>
    <property type="match status" value="1"/>
</dbReference>
<dbReference type="SUPFAM" id="SSF47413">
    <property type="entry name" value="lambda repressor-like DNA-binding domains"/>
    <property type="match status" value="1"/>
</dbReference>
<dbReference type="SMART" id="SM00530">
    <property type="entry name" value="HTH_XRE"/>
    <property type="match status" value="1"/>
</dbReference>
<name>A0A9Q9BL84_9STAP</name>
<evidence type="ECO:0000313" key="2">
    <source>
        <dbReference type="EMBL" id="KAA1039332.1"/>
    </source>
</evidence>
<dbReference type="InterPro" id="IPR010982">
    <property type="entry name" value="Lambda_DNA-bd_dom_sf"/>
</dbReference>
<dbReference type="OrthoDB" id="1798756at2"/>
<dbReference type="Pfam" id="PF01381">
    <property type="entry name" value="HTH_3"/>
    <property type="match status" value="1"/>
</dbReference>
<accession>A0A9Q9BL84</accession>
<evidence type="ECO:0000259" key="1">
    <source>
        <dbReference type="PROSITE" id="PS50943"/>
    </source>
</evidence>
<organism evidence="3 5">
    <name type="scientific">Macrococcus equipercicus</name>
    <dbReference type="NCBI Taxonomy" id="69967"/>
    <lineage>
        <taxon>Bacteria</taxon>
        <taxon>Bacillati</taxon>
        <taxon>Bacillota</taxon>
        <taxon>Bacilli</taxon>
        <taxon>Bacillales</taxon>
        <taxon>Staphylococcaceae</taxon>
        <taxon>Macrococcus</taxon>
    </lineage>
</organism>
<dbReference type="GO" id="GO:0003677">
    <property type="term" value="F:DNA binding"/>
    <property type="evidence" value="ECO:0007669"/>
    <property type="project" value="InterPro"/>
</dbReference>
<reference evidence="3" key="2">
    <citation type="submission" date="2021-04" db="EMBL/GenBank/DDBJ databases">
        <title>Complete Genome Sequences of Macrococcus spp. from dog and cattle.</title>
        <authorList>
            <person name="Schwendener S."/>
            <person name="Perreten V."/>
        </authorList>
    </citation>
    <scope>NUCLEOTIDE SEQUENCE</scope>
    <source>
        <strain evidence="3">Epi0143-OL</strain>
    </source>
</reference>
<dbReference type="InterPro" id="IPR001387">
    <property type="entry name" value="Cro/C1-type_HTH"/>
</dbReference>
<dbReference type="Proteomes" id="UP001057381">
    <property type="component" value="Chromosome"/>
</dbReference>
<evidence type="ECO:0000313" key="3">
    <source>
        <dbReference type="EMBL" id="UTH13623.1"/>
    </source>
</evidence>
<dbReference type="Proteomes" id="UP000295735">
    <property type="component" value="Unassembled WGS sequence"/>
</dbReference>
<dbReference type="CDD" id="cd00093">
    <property type="entry name" value="HTH_XRE"/>
    <property type="match status" value="1"/>
</dbReference>
<feature type="domain" description="HTH cro/C1-type" evidence="1">
    <location>
        <begin position="27"/>
        <end position="79"/>
    </location>
</feature>
<reference evidence="2 4" key="1">
    <citation type="submission" date="2019-09" db="EMBL/GenBank/DDBJ databases">
        <authorList>
            <person name="Mazhar S."/>
            <person name="Altermann E."/>
            <person name="Hill C."/>
            <person name="Mcauliffe O."/>
        </authorList>
    </citation>
    <scope>NUCLEOTIDE SEQUENCE [LARGE SCALE GENOMIC DNA]</scope>
    <source>
        <strain evidence="2 4">ATCC 51831</strain>
    </source>
</reference>
<dbReference type="RefSeq" id="WP_149459226.1">
    <property type="nucleotide sequence ID" value="NZ_CP073809.1"/>
</dbReference>